<dbReference type="InterPro" id="IPR051490">
    <property type="entry name" value="THEM6_lcsJ_thioesterase"/>
</dbReference>
<organism evidence="1 2">
    <name type="scientific">Asterophora parasitica</name>
    <dbReference type="NCBI Taxonomy" id="117018"/>
    <lineage>
        <taxon>Eukaryota</taxon>
        <taxon>Fungi</taxon>
        <taxon>Dikarya</taxon>
        <taxon>Basidiomycota</taxon>
        <taxon>Agaricomycotina</taxon>
        <taxon>Agaricomycetes</taxon>
        <taxon>Agaricomycetidae</taxon>
        <taxon>Agaricales</taxon>
        <taxon>Tricholomatineae</taxon>
        <taxon>Lyophyllaceae</taxon>
        <taxon>Asterophora</taxon>
    </lineage>
</organism>
<comment type="caution">
    <text evidence="1">The sequence shown here is derived from an EMBL/GenBank/DDBJ whole genome shotgun (WGS) entry which is preliminary data.</text>
</comment>
<reference evidence="1" key="1">
    <citation type="submission" date="2020-07" db="EMBL/GenBank/DDBJ databases">
        <authorList>
            <person name="Nieuwenhuis M."/>
            <person name="Van De Peppel L.J.J."/>
        </authorList>
    </citation>
    <scope>NUCLEOTIDE SEQUENCE</scope>
    <source>
        <strain evidence="1">AP01</strain>
        <tissue evidence="1">Mycelium</tissue>
    </source>
</reference>
<dbReference type="EMBL" id="JABCKV010000024">
    <property type="protein sequence ID" value="KAG5646226.1"/>
    <property type="molecule type" value="Genomic_DNA"/>
</dbReference>
<dbReference type="Proteomes" id="UP000775547">
    <property type="component" value="Unassembled WGS sequence"/>
</dbReference>
<dbReference type="PANTHER" id="PTHR12475">
    <property type="match status" value="1"/>
</dbReference>
<dbReference type="AlphaFoldDB" id="A0A9P7KBW9"/>
<dbReference type="OrthoDB" id="265761at2759"/>
<name>A0A9P7KBW9_9AGAR</name>
<gene>
    <name evidence="1" type="ORF">DXG03_004052</name>
</gene>
<proteinExistence type="predicted"/>
<reference evidence="1" key="2">
    <citation type="submission" date="2021-10" db="EMBL/GenBank/DDBJ databases">
        <title>Phylogenomics reveals ancestral predisposition of the termite-cultivated fungus Termitomyces towards a domesticated lifestyle.</title>
        <authorList>
            <person name="Auxier B."/>
            <person name="Grum-Grzhimaylo A."/>
            <person name="Cardenas M.E."/>
            <person name="Lodge J.D."/>
            <person name="Laessoe T."/>
            <person name="Pedersen O."/>
            <person name="Smith M.E."/>
            <person name="Kuyper T.W."/>
            <person name="Franco-Molano E.A."/>
            <person name="Baroni T.J."/>
            <person name="Aanen D.K."/>
        </authorList>
    </citation>
    <scope>NUCLEOTIDE SEQUENCE</scope>
    <source>
        <strain evidence="1">AP01</strain>
        <tissue evidence="1">Mycelium</tissue>
    </source>
</reference>
<evidence type="ECO:0000313" key="2">
    <source>
        <dbReference type="Proteomes" id="UP000775547"/>
    </source>
</evidence>
<keyword evidence="2" id="KW-1185">Reference proteome</keyword>
<protein>
    <submittedName>
        <fullName evidence="1">Uncharacterized protein</fullName>
    </submittedName>
</protein>
<accession>A0A9P7KBW9</accession>
<dbReference type="PANTHER" id="PTHR12475:SF4">
    <property type="entry name" value="PROTEIN THEM6"/>
    <property type="match status" value="1"/>
</dbReference>
<evidence type="ECO:0000313" key="1">
    <source>
        <dbReference type="EMBL" id="KAG5646226.1"/>
    </source>
</evidence>
<sequence length="147" mass="17148">MSLERLTSLANALRPVLKDNFSLVVRYVPTVAKYLLFLLFLVNVRSWPLAWHIRVFRPVFRIKLEHKLLQWRTMLMSRTRKIQAEDEWLDSITAVGMDPFNFPVTYNSWASIDDSDFNGHLSNSSYAKVRSYTLPSPPHVLTFAALY</sequence>